<proteinExistence type="inferred from homology"/>
<dbReference type="Pfam" id="PF02566">
    <property type="entry name" value="OsmC"/>
    <property type="match status" value="1"/>
</dbReference>
<reference evidence="2" key="1">
    <citation type="submission" date="2022-10" db="EMBL/GenBank/DDBJ databases">
        <title>Rhodococcus sp.75.</title>
        <authorList>
            <person name="Sun M."/>
        </authorList>
    </citation>
    <scope>NUCLEOTIDE SEQUENCE</scope>
    <source>
        <strain evidence="2">75</strain>
    </source>
</reference>
<dbReference type="EMBL" id="CP110615">
    <property type="protein sequence ID" value="UZJ24490.1"/>
    <property type="molecule type" value="Genomic_DNA"/>
</dbReference>
<evidence type="ECO:0000313" key="2">
    <source>
        <dbReference type="EMBL" id="UZJ24490.1"/>
    </source>
</evidence>
<sequence>MSIETLYTAHAVATGDGRNGHVASSDGLVDTDVAIPKEMGGPGGATNPEQLFAAGYAACFHSALKIVAGKEKVALGEDTTIDASVGIGSNGAGGYGLTVALVAHLPGLTQEQADDLVAKAHQVCPYSNATRGNIDVALSTTV</sequence>
<dbReference type="Proteomes" id="UP001164965">
    <property type="component" value="Chromosome"/>
</dbReference>
<dbReference type="InterPro" id="IPR015946">
    <property type="entry name" value="KH_dom-like_a/b"/>
</dbReference>
<dbReference type="InterPro" id="IPR003718">
    <property type="entry name" value="OsmC/Ohr_fam"/>
</dbReference>
<dbReference type="NCBIfam" id="TIGR03561">
    <property type="entry name" value="organ_hyd_perox"/>
    <property type="match status" value="1"/>
</dbReference>
<accession>A0ABY6NYL8</accession>
<comment type="similarity">
    <text evidence="1">Belongs to the OsmC/Ohr family.</text>
</comment>
<dbReference type="InterPro" id="IPR036102">
    <property type="entry name" value="OsmC/Ohrsf"/>
</dbReference>
<dbReference type="Gene3D" id="3.30.300.20">
    <property type="match status" value="1"/>
</dbReference>
<evidence type="ECO:0000256" key="1">
    <source>
        <dbReference type="ARBA" id="ARBA00007378"/>
    </source>
</evidence>
<keyword evidence="3" id="KW-1185">Reference proteome</keyword>
<evidence type="ECO:0000313" key="3">
    <source>
        <dbReference type="Proteomes" id="UP001164965"/>
    </source>
</evidence>
<dbReference type="PANTHER" id="PTHR33797">
    <property type="entry name" value="ORGANIC HYDROPEROXIDE RESISTANCE PROTEIN-LIKE"/>
    <property type="match status" value="1"/>
</dbReference>
<dbReference type="SUPFAM" id="SSF82784">
    <property type="entry name" value="OsmC-like"/>
    <property type="match status" value="1"/>
</dbReference>
<gene>
    <name evidence="2" type="ORF">RHODO2019_15340</name>
</gene>
<organism evidence="2 3">
    <name type="scientific">Rhodococcus antarcticus</name>
    <dbReference type="NCBI Taxonomy" id="2987751"/>
    <lineage>
        <taxon>Bacteria</taxon>
        <taxon>Bacillati</taxon>
        <taxon>Actinomycetota</taxon>
        <taxon>Actinomycetes</taxon>
        <taxon>Mycobacteriales</taxon>
        <taxon>Nocardiaceae</taxon>
        <taxon>Rhodococcus</taxon>
    </lineage>
</organism>
<dbReference type="Gene3D" id="2.20.25.10">
    <property type="match status" value="1"/>
</dbReference>
<name>A0ABY6NYL8_9NOCA</name>
<dbReference type="InterPro" id="IPR019953">
    <property type="entry name" value="OHR"/>
</dbReference>
<dbReference type="PANTHER" id="PTHR33797:SF2">
    <property type="entry name" value="ORGANIC HYDROPEROXIDE RESISTANCE PROTEIN-LIKE"/>
    <property type="match status" value="1"/>
</dbReference>
<protein>
    <submittedName>
        <fullName evidence="2">Organic hydroperoxide resistance protein</fullName>
    </submittedName>
</protein>